<keyword evidence="9 13" id="KW-0798">TonB box</keyword>
<comment type="caution">
    <text evidence="17">The sequence shown here is derived from an EMBL/GenBank/DDBJ whole genome shotgun (WGS) entry which is preliminary data.</text>
</comment>
<organism evidence="17 18">
    <name type="scientific">Aliirhizobium smilacinae</name>
    <dbReference type="NCBI Taxonomy" id="1395944"/>
    <lineage>
        <taxon>Bacteria</taxon>
        <taxon>Pseudomonadati</taxon>
        <taxon>Pseudomonadota</taxon>
        <taxon>Alphaproteobacteria</taxon>
        <taxon>Hyphomicrobiales</taxon>
        <taxon>Rhizobiaceae</taxon>
        <taxon>Aliirhizobium</taxon>
    </lineage>
</organism>
<dbReference type="Gene3D" id="2.40.170.20">
    <property type="entry name" value="TonB-dependent receptor, beta-barrel domain"/>
    <property type="match status" value="1"/>
</dbReference>
<evidence type="ECO:0000256" key="7">
    <source>
        <dbReference type="ARBA" id="ARBA00022729"/>
    </source>
</evidence>
<evidence type="ECO:0000313" key="17">
    <source>
        <dbReference type="EMBL" id="TNM63022.1"/>
    </source>
</evidence>
<dbReference type="NCBIfam" id="TIGR01785">
    <property type="entry name" value="TonB-hemin"/>
    <property type="match status" value="1"/>
</dbReference>
<name>A0A5C4XI32_9HYPH</name>
<feature type="domain" description="Secretin/TonB short N-terminal" evidence="16">
    <location>
        <begin position="63"/>
        <end position="114"/>
    </location>
</feature>
<dbReference type="InterPro" id="IPR037066">
    <property type="entry name" value="Plug_dom_sf"/>
</dbReference>
<evidence type="ECO:0000256" key="2">
    <source>
        <dbReference type="ARBA" id="ARBA00009810"/>
    </source>
</evidence>
<dbReference type="AlphaFoldDB" id="A0A5C4XI32"/>
<feature type="compositionally biased region" description="Polar residues" evidence="14">
    <location>
        <begin position="414"/>
        <end position="429"/>
    </location>
</feature>
<dbReference type="GO" id="GO:0015232">
    <property type="term" value="F:heme transmembrane transporter activity"/>
    <property type="evidence" value="ECO:0007669"/>
    <property type="project" value="InterPro"/>
</dbReference>
<feature type="chain" id="PRO_5023077105" evidence="15">
    <location>
        <begin position="36"/>
        <end position="829"/>
    </location>
</feature>
<evidence type="ECO:0000256" key="5">
    <source>
        <dbReference type="ARBA" id="ARBA00022496"/>
    </source>
</evidence>
<keyword evidence="10 12" id="KW-0472">Membrane</keyword>
<keyword evidence="5" id="KW-0406">Ion transport</keyword>
<dbReference type="Pfam" id="PF07660">
    <property type="entry name" value="STN"/>
    <property type="match status" value="1"/>
</dbReference>
<keyword evidence="18" id="KW-1185">Reference proteome</keyword>
<proteinExistence type="inferred from homology"/>
<keyword evidence="11 12" id="KW-0998">Cell outer membrane</keyword>
<dbReference type="Proteomes" id="UP000311605">
    <property type="component" value="Unassembled WGS sequence"/>
</dbReference>
<evidence type="ECO:0000313" key="18">
    <source>
        <dbReference type="Proteomes" id="UP000311605"/>
    </source>
</evidence>
<dbReference type="Gene3D" id="2.170.130.10">
    <property type="entry name" value="TonB-dependent receptor, plug domain"/>
    <property type="match status" value="1"/>
</dbReference>
<evidence type="ECO:0000256" key="3">
    <source>
        <dbReference type="ARBA" id="ARBA00022448"/>
    </source>
</evidence>
<comment type="similarity">
    <text evidence="2 12 13">Belongs to the TonB-dependent receptor family.</text>
</comment>
<comment type="subcellular location">
    <subcellularLocation>
        <location evidence="1 12">Cell outer membrane</location>
        <topology evidence="1 12">Multi-pass membrane protein</topology>
    </subcellularLocation>
</comment>
<accession>A0A5C4XI32</accession>
<dbReference type="Pfam" id="PF00593">
    <property type="entry name" value="TonB_dep_Rec_b-barrel"/>
    <property type="match status" value="1"/>
</dbReference>
<dbReference type="GO" id="GO:0009279">
    <property type="term" value="C:cell outer membrane"/>
    <property type="evidence" value="ECO:0007669"/>
    <property type="project" value="UniProtKB-SubCell"/>
</dbReference>
<dbReference type="SUPFAM" id="SSF56935">
    <property type="entry name" value="Porins"/>
    <property type="match status" value="1"/>
</dbReference>
<dbReference type="PROSITE" id="PS52016">
    <property type="entry name" value="TONB_DEPENDENT_REC_3"/>
    <property type="match status" value="1"/>
</dbReference>
<sequence>MTHSTRHSSMRRHSRLLAVLLSGAALFSTMETARAQQTAAISIDVPAGTLTRALNALAGQAGLQIAFDASITQGIPTRGVSGNLTVDAALSRLLAGTGISYRYSGTSMVTLSKANGADLASGEQTALEPIVLTGGNYYGAGDPSKAVIGKETMARMQAASIPELVNYTPGVSMGGGVRLQGQTIAIRGFARQSDTRILLDGAPKNFEKYDQGTIFVEPELLKRVEIEKGATSVRYGNGGFGGTIRMDSKDAADMLKPGQTWGFYGKTAYQTANRQFLETGALYGRSDFGTPVTYDGLLSLTWRKGDDMRIGGGERFLFSDEKLASGMGKVGAEFDGHEIKASVLYGESNNWGPVAAIRGQIDPIANDIKNYGYQEALRRRLAWRELKDFTSTFEHKYSGDSDLVNTRFMASYSSTQQHATRHGNQTPSASVGGYENDASYSDIHVELENTSNFDLGGFGHALNYGLQYNAHKRDISMFDIANSTKPEYNYGYYAPYFMPEGTQDTVSAFVRDTISLADSLTLTPGLRFDWVRSEGVPNAAPRYNNPALGHDYSAVDHSGFTPAVSVAWAATSNIRLFADWAYAMRAPNIDELYSTQGTTTAPATSRELHIERNNTINLGVDFIFDDMMTSGDTLSARVAVFNNHVTNPVTRRFGGRNLSGMGASGVDWYWNTPAYYTSGLEIQTHYENDRMFADLGFSIMTGTRHGAVNDILGPKTYINDLAPTTANLMLGAKIPDWDLSFGWKGTFVKAQDKTPIRQYLGSTYARPESSGYAVHGIFLDWTPKEGFMKDTELHASVENIFDKRYEPYLSDGIAAMPGRNFKISLSRRF</sequence>
<evidence type="ECO:0000256" key="8">
    <source>
        <dbReference type="ARBA" id="ARBA00023004"/>
    </source>
</evidence>
<evidence type="ECO:0000256" key="10">
    <source>
        <dbReference type="ARBA" id="ARBA00023136"/>
    </source>
</evidence>
<reference evidence="17 18" key="1">
    <citation type="submission" date="2019-06" db="EMBL/GenBank/DDBJ databases">
        <title>The draft genome of Rhizobium smilacinae PTYR-5.</title>
        <authorList>
            <person name="Liu L."/>
            <person name="Li L."/>
            <person name="Zhang X."/>
        </authorList>
    </citation>
    <scope>NUCLEOTIDE SEQUENCE [LARGE SCALE GENOMIC DNA]</scope>
    <source>
        <strain evidence="17 18">PTYR-5</strain>
    </source>
</reference>
<evidence type="ECO:0000256" key="9">
    <source>
        <dbReference type="ARBA" id="ARBA00023077"/>
    </source>
</evidence>
<keyword evidence="5" id="KW-0410">Iron transport</keyword>
<dbReference type="Gene3D" id="3.55.50.30">
    <property type="match status" value="1"/>
</dbReference>
<keyword evidence="8" id="KW-0408">Iron</keyword>
<protein>
    <submittedName>
        <fullName evidence="17">TonB-dependent hemoglobin/transferrin/lactoferrin family receptor</fullName>
    </submittedName>
</protein>
<evidence type="ECO:0000256" key="1">
    <source>
        <dbReference type="ARBA" id="ARBA00004571"/>
    </source>
</evidence>
<dbReference type="CDD" id="cd01347">
    <property type="entry name" value="ligand_gated_channel"/>
    <property type="match status" value="1"/>
</dbReference>
<keyword evidence="3 12" id="KW-0813">Transport</keyword>
<keyword evidence="6 12" id="KW-0812">Transmembrane</keyword>
<dbReference type="InterPro" id="IPR012910">
    <property type="entry name" value="Plug_dom"/>
</dbReference>
<evidence type="ECO:0000259" key="16">
    <source>
        <dbReference type="SMART" id="SM00965"/>
    </source>
</evidence>
<dbReference type="OrthoDB" id="9760494at2"/>
<feature type="region of interest" description="Disordered" evidence="14">
    <location>
        <begin position="414"/>
        <end position="433"/>
    </location>
</feature>
<dbReference type="EMBL" id="VDMN01000003">
    <property type="protein sequence ID" value="TNM63022.1"/>
    <property type="molecule type" value="Genomic_DNA"/>
</dbReference>
<keyword evidence="4 12" id="KW-1134">Transmembrane beta strand</keyword>
<evidence type="ECO:0000256" key="15">
    <source>
        <dbReference type="SAM" id="SignalP"/>
    </source>
</evidence>
<dbReference type="Pfam" id="PF07715">
    <property type="entry name" value="Plug"/>
    <property type="match status" value="1"/>
</dbReference>
<keyword evidence="7 15" id="KW-0732">Signal</keyword>
<gene>
    <name evidence="17" type="ORF">FHP24_17575</name>
</gene>
<evidence type="ECO:0000256" key="12">
    <source>
        <dbReference type="PROSITE-ProRule" id="PRU01360"/>
    </source>
</evidence>
<feature type="signal peptide" evidence="15">
    <location>
        <begin position="1"/>
        <end position="35"/>
    </location>
</feature>
<evidence type="ECO:0000256" key="11">
    <source>
        <dbReference type="ARBA" id="ARBA00023237"/>
    </source>
</evidence>
<dbReference type="GO" id="GO:0033214">
    <property type="term" value="P:siderophore-iron import into cell"/>
    <property type="evidence" value="ECO:0007669"/>
    <property type="project" value="TreeGrafter"/>
</dbReference>
<evidence type="ECO:0000256" key="4">
    <source>
        <dbReference type="ARBA" id="ARBA00022452"/>
    </source>
</evidence>
<keyword evidence="17" id="KW-0675">Receptor</keyword>
<dbReference type="InterPro" id="IPR010949">
    <property type="entry name" value="TonB_Hb/transfer/lactofer_rcpt"/>
</dbReference>
<dbReference type="InterPro" id="IPR011276">
    <property type="entry name" value="TonB_haem/Hb_rcpt"/>
</dbReference>
<dbReference type="InterPro" id="IPR036942">
    <property type="entry name" value="Beta-barrel_TonB_sf"/>
</dbReference>
<evidence type="ECO:0000256" key="6">
    <source>
        <dbReference type="ARBA" id="ARBA00022692"/>
    </source>
</evidence>
<dbReference type="PANTHER" id="PTHR30442:SF0">
    <property type="entry name" value="FE(3+) DICITRATE TRANSPORT PROTEIN FECA"/>
    <property type="match status" value="1"/>
</dbReference>
<dbReference type="InterPro" id="IPR000531">
    <property type="entry name" value="Beta-barrel_TonB"/>
</dbReference>
<dbReference type="InterPro" id="IPR039426">
    <property type="entry name" value="TonB-dep_rcpt-like"/>
</dbReference>
<dbReference type="SMART" id="SM00965">
    <property type="entry name" value="STN"/>
    <property type="match status" value="1"/>
</dbReference>
<dbReference type="NCBIfam" id="TIGR01786">
    <property type="entry name" value="TonB-hemlactrns"/>
    <property type="match status" value="1"/>
</dbReference>
<evidence type="ECO:0000256" key="14">
    <source>
        <dbReference type="SAM" id="MobiDB-lite"/>
    </source>
</evidence>
<evidence type="ECO:0000256" key="13">
    <source>
        <dbReference type="RuleBase" id="RU003357"/>
    </source>
</evidence>
<dbReference type="InterPro" id="IPR011662">
    <property type="entry name" value="Secretin/TonB_short_N"/>
</dbReference>
<dbReference type="PANTHER" id="PTHR30442">
    <property type="entry name" value="IRON III DICITRATE TRANSPORT PROTEIN FECA"/>
    <property type="match status" value="1"/>
</dbReference>